<dbReference type="Proteomes" id="UP001250932">
    <property type="component" value="Unassembled WGS sequence"/>
</dbReference>
<comment type="similarity">
    <text evidence="2">Belongs to the RbfA family.</text>
</comment>
<dbReference type="RefSeq" id="WP_313832693.1">
    <property type="nucleotide sequence ID" value="NZ_JAQOUE010000001.1"/>
</dbReference>
<organism evidence="4 5">
    <name type="scientific">Candidatus Nitronereus thalassa</name>
    <dbReference type="NCBI Taxonomy" id="3020898"/>
    <lineage>
        <taxon>Bacteria</taxon>
        <taxon>Pseudomonadati</taxon>
        <taxon>Nitrospirota</taxon>
        <taxon>Nitrospiria</taxon>
        <taxon>Nitrospirales</taxon>
        <taxon>Nitrospiraceae</taxon>
        <taxon>Candidatus Nitronereus</taxon>
    </lineage>
</organism>
<comment type="caution">
    <text evidence="4">The sequence shown here is derived from an EMBL/GenBank/DDBJ whole genome shotgun (WGS) entry which is preliminary data.</text>
</comment>
<dbReference type="PANTHER" id="PTHR33515">
    <property type="entry name" value="RIBOSOME-BINDING FACTOR A, CHLOROPLASTIC-RELATED"/>
    <property type="match status" value="1"/>
</dbReference>
<dbReference type="NCBIfam" id="TIGR00082">
    <property type="entry name" value="rbfA"/>
    <property type="match status" value="1"/>
</dbReference>
<keyword evidence="1 2" id="KW-0690">Ribosome biogenesis</keyword>
<dbReference type="InterPro" id="IPR015946">
    <property type="entry name" value="KH_dom-like_a/b"/>
</dbReference>
<evidence type="ECO:0000256" key="2">
    <source>
        <dbReference type="HAMAP-Rule" id="MF_00003"/>
    </source>
</evidence>
<dbReference type="PROSITE" id="PS01319">
    <property type="entry name" value="RBFA"/>
    <property type="match status" value="1"/>
</dbReference>
<protein>
    <recommendedName>
        <fullName evidence="2">Ribosome-binding factor A</fullName>
    </recommendedName>
</protein>
<dbReference type="InterPro" id="IPR023799">
    <property type="entry name" value="RbfA_dom_sf"/>
</dbReference>
<dbReference type="InterPro" id="IPR000238">
    <property type="entry name" value="RbfA"/>
</dbReference>
<comment type="subcellular location">
    <subcellularLocation>
        <location evidence="2">Cytoplasm</location>
    </subcellularLocation>
</comment>
<comment type="function">
    <text evidence="2">One of several proteins that assist in the late maturation steps of the functional core of the 30S ribosomal subunit. Associates with free 30S ribosomal subunits (but not with 30S subunits that are part of 70S ribosomes or polysomes). Required for efficient processing of 16S rRNA. May interact with the 5'-terminal helix region of 16S rRNA.</text>
</comment>
<dbReference type="InterPro" id="IPR020053">
    <property type="entry name" value="Ribosome-bd_factorA_CS"/>
</dbReference>
<dbReference type="Gene3D" id="3.30.300.20">
    <property type="match status" value="1"/>
</dbReference>
<accession>A0ABU3K794</accession>
<reference evidence="4 5" key="1">
    <citation type="journal article" date="2023" name="ISME J.">
        <title>Cultivation and genomic characterization of novel and ubiquitous marine nitrite-oxidizing bacteria from the Nitrospirales.</title>
        <authorList>
            <person name="Mueller A.J."/>
            <person name="Daebeler A."/>
            <person name="Herbold C.W."/>
            <person name="Kirkegaard R.H."/>
            <person name="Daims H."/>
        </authorList>
    </citation>
    <scope>NUCLEOTIDE SEQUENCE [LARGE SCALE GENOMIC DNA]</scope>
    <source>
        <strain evidence="4 5">EB</strain>
    </source>
</reference>
<dbReference type="EMBL" id="JAQOUE010000001">
    <property type="protein sequence ID" value="MDT7042310.1"/>
    <property type="molecule type" value="Genomic_DNA"/>
</dbReference>
<evidence type="ECO:0000313" key="5">
    <source>
        <dbReference type="Proteomes" id="UP001250932"/>
    </source>
</evidence>
<feature type="region of interest" description="Disordered" evidence="3">
    <location>
        <begin position="124"/>
        <end position="144"/>
    </location>
</feature>
<evidence type="ECO:0000256" key="1">
    <source>
        <dbReference type="ARBA" id="ARBA00022517"/>
    </source>
</evidence>
<gene>
    <name evidence="2 4" type="primary">rbfA</name>
    <name evidence="4" type="ORF">PPG34_08095</name>
</gene>
<keyword evidence="5" id="KW-1185">Reference proteome</keyword>
<comment type="subunit">
    <text evidence="2">Monomer. Binds 30S ribosomal subunits, but not 50S ribosomal subunits or 70S ribosomes.</text>
</comment>
<evidence type="ECO:0000313" key="4">
    <source>
        <dbReference type="EMBL" id="MDT7042310.1"/>
    </source>
</evidence>
<name>A0ABU3K794_9BACT</name>
<dbReference type="PANTHER" id="PTHR33515:SF1">
    <property type="entry name" value="RIBOSOME-BINDING FACTOR A, CHLOROPLASTIC-RELATED"/>
    <property type="match status" value="1"/>
</dbReference>
<keyword evidence="2" id="KW-0963">Cytoplasm</keyword>
<dbReference type="HAMAP" id="MF_00003">
    <property type="entry name" value="RbfA"/>
    <property type="match status" value="1"/>
</dbReference>
<dbReference type="Pfam" id="PF02033">
    <property type="entry name" value="RBFA"/>
    <property type="match status" value="1"/>
</dbReference>
<dbReference type="SUPFAM" id="SSF89919">
    <property type="entry name" value="Ribosome-binding factor A, RbfA"/>
    <property type="match status" value="1"/>
</dbReference>
<proteinExistence type="inferred from homology"/>
<sequence length="144" mass="16179">MIPVDVLEMSKSAYKRADRVADQLRIEVADILAKKSKDPRLQCVTVTNVEVTSDLRLARVYVTLLGPQDDEPGIMKALKSAAGFVRSEIGRRLELRYTPEIKFWRDSSGPRAERILKILDTLPSPTKEDMDSVHELSPNVSEGQ</sequence>
<evidence type="ECO:0000256" key="3">
    <source>
        <dbReference type="SAM" id="MobiDB-lite"/>
    </source>
</evidence>